<reference evidence="1 2" key="1">
    <citation type="submission" date="2016-09" db="EMBL/GenBank/DDBJ databases">
        <authorList>
            <person name="Doonan J."/>
            <person name="Pachebat J.A."/>
            <person name="Golyshin P.N."/>
            <person name="Denman S."/>
            <person name="Mcdonald J.E."/>
        </authorList>
    </citation>
    <scope>NUCLEOTIDE SEQUENCE [LARGE SCALE GENOMIC DNA]</scope>
    <source>
        <strain evidence="1 2">FRB141</strain>
    </source>
</reference>
<dbReference type="KEGG" id="bgj:AWC36_20220"/>
<proteinExistence type="predicted"/>
<organism evidence="1 2">
    <name type="scientific">Brenneria goodwinii</name>
    <dbReference type="NCBI Taxonomy" id="1109412"/>
    <lineage>
        <taxon>Bacteria</taxon>
        <taxon>Pseudomonadati</taxon>
        <taxon>Pseudomonadota</taxon>
        <taxon>Gammaproteobacteria</taxon>
        <taxon>Enterobacterales</taxon>
        <taxon>Pectobacteriaceae</taxon>
        <taxon>Brenneria</taxon>
    </lineage>
</organism>
<evidence type="ECO:0008006" key="3">
    <source>
        <dbReference type="Google" id="ProtNLM"/>
    </source>
</evidence>
<protein>
    <recommendedName>
        <fullName evidence="3">PAAR domain-containing protein</fullName>
    </recommendedName>
</protein>
<dbReference type="Proteomes" id="UP000285972">
    <property type="component" value="Unassembled WGS sequence"/>
</dbReference>
<gene>
    <name evidence="1" type="ORF">BIY26_04270</name>
</gene>
<dbReference type="GeneID" id="70909153"/>
<dbReference type="EMBL" id="MJLX01000007">
    <property type="protein sequence ID" value="RLM28330.1"/>
    <property type="molecule type" value="Genomic_DNA"/>
</dbReference>
<dbReference type="AlphaFoldDB" id="A0AAE8JPF5"/>
<dbReference type="Pfam" id="PF05488">
    <property type="entry name" value="PAAR_motif"/>
    <property type="match status" value="1"/>
</dbReference>
<dbReference type="InterPro" id="IPR008727">
    <property type="entry name" value="PAAR_motif"/>
</dbReference>
<dbReference type="RefSeq" id="WP_186364037.1">
    <property type="nucleotide sequence ID" value="NZ_CP014137.1"/>
</dbReference>
<evidence type="ECO:0000313" key="2">
    <source>
        <dbReference type="Proteomes" id="UP000285972"/>
    </source>
</evidence>
<comment type="caution">
    <text evidence="1">The sequence shown here is derived from an EMBL/GenBank/DDBJ whole genome shotgun (WGS) entry which is preliminary data.</text>
</comment>
<sequence>MLRACITTGDTTTHGGTLMEGEPSFVVMGKYAVTIGHKFWCPQCKCWSIFIEGDRSFLIDGRARVLQGHKTSCGAIAIHTQNNHEWSVVDEDESAGKVRQSQQQITDPIAGNREDGHYTHSFFIKNNAQENIAYTLLEEGVEIACDVTTTANYASQKAVTVSAKKVQIAISAPKPKI</sequence>
<accession>A0AAE8JPF5</accession>
<evidence type="ECO:0000313" key="1">
    <source>
        <dbReference type="EMBL" id="RLM28330.1"/>
    </source>
</evidence>
<name>A0AAE8JPF5_9GAMM</name>
<dbReference type="Gene3D" id="2.60.200.60">
    <property type="match status" value="1"/>
</dbReference>